<accession>A0A0D7CHR5</accession>
<evidence type="ECO:0000313" key="2">
    <source>
        <dbReference type="EMBL" id="KIZ15723.1"/>
    </source>
</evidence>
<reference evidence="2 3" key="1">
    <citation type="submission" date="2014-09" db="EMBL/GenBank/DDBJ databases">
        <title>Draft genome sequence of Streptomyces natalensis ATCC 27448, producer of the antifungal pimaricin.</title>
        <authorList>
            <person name="Mendes M.V."/>
            <person name="Beites T."/>
            <person name="Pires S."/>
            <person name="Santos C.L."/>
            <person name="Moradas-Ferreira P."/>
        </authorList>
    </citation>
    <scope>NUCLEOTIDE SEQUENCE [LARGE SCALE GENOMIC DNA]</scope>
    <source>
        <strain evidence="2 3">ATCC 27448</strain>
    </source>
</reference>
<dbReference type="InterPro" id="IPR043917">
    <property type="entry name" value="DUF5753"/>
</dbReference>
<gene>
    <name evidence="2" type="ORF">SNA_24940</name>
</gene>
<dbReference type="Pfam" id="PF19054">
    <property type="entry name" value="DUF5753"/>
    <property type="match status" value="1"/>
</dbReference>
<dbReference type="InterPro" id="IPR001387">
    <property type="entry name" value="Cro/C1-type_HTH"/>
</dbReference>
<dbReference type="InterPro" id="IPR010982">
    <property type="entry name" value="Lambda_DNA-bd_dom_sf"/>
</dbReference>
<name>A0A0D7CHR5_9ACTN</name>
<evidence type="ECO:0000313" key="3">
    <source>
        <dbReference type="Proteomes" id="UP000032458"/>
    </source>
</evidence>
<dbReference type="Pfam" id="PF13560">
    <property type="entry name" value="HTH_31"/>
    <property type="match status" value="1"/>
</dbReference>
<dbReference type="GO" id="GO:0003677">
    <property type="term" value="F:DNA binding"/>
    <property type="evidence" value="ECO:0007669"/>
    <property type="project" value="InterPro"/>
</dbReference>
<dbReference type="AlphaFoldDB" id="A0A0D7CHR5"/>
<dbReference type="EMBL" id="JRKI01000031">
    <property type="protein sequence ID" value="KIZ15723.1"/>
    <property type="molecule type" value="Genomic_DNA"/>
</dbReference>
<protein>
    <recommendedName>
        <fullName evidence="1">HTH cro/C1-type domain-containing protein</fullName>
    </recommendedName>
</protein>
<organism evidence="2 3">
    <name type="scientific">Streptomyces natalensis ATCC 27448</name>
    <dbReference type="NCBI Taxonomy" id="1240678"/>
    <lineage>
        <taxon>Bacteria</taxon>
        <taxon>Bacillati</taxon>
        <taxon>Actinomycetota</taxon>
        <taxon>Actinomycetes</taxon>
        <taxon>Kitasatosporales</taxon>
        <taxon>Streptomycetaceae</taxon>
        <taxon>Streptomyces</taxon>
    </lineage>
</organism>
<dbReference type="SMART" id="SM00530">
    <property type="entry name" value="HTH_XRE"/>
    <property type="match status" value="1"/>
</dbReference>
<dbReference type="PROSITE" id="PS50943">
    <property type="entry name" value="HTH_CROC1"/>
    <property type="match status" value="1"/>
</dbReference>
<comment type="caution">
    <text evidence="2">The sequence shown here is derived from an EMBL/GenBank/DDBJ whole genome shotgun (WGS) entry which is preliminary data.</text>
</comment>
<proteinExistence type="predicted"/>
<feature type="domain" description="HTH cro/C1-type" evidence="1">
    <location>
        <begin position="16"/>
        <end position="70"/>
    </location>
</feature>
<dbReference type="Proteomes" id="UP000032458">
    <property type="component" value="Unassembled WGS sequence"/>
</dbReference>
<dbReference type="CDD" id="cd00093">
    <property type="entry name" value="HTH_XRE"/>
    <property type="match status" value="1"/>
</dbReference>
<evidence type="ECO:0000259" key="1">
    <source>
        <dbReference type="PROSITE" id="PS50943"/>
    </source>
</evidence>
<dbReference type="RefSeq" id="WP_030063349.1">
    <property type="nucleotide sequence ID" value="NZ_JRKI01000031.1"/>
</dbReference>
<sequence length="307" mass="34877">MSNQATVAQTVIARRLQALREHSNVDLSEAAALLGTSHMTIRRMENAESAFKIPYVASLLARYGLNEKESAEFLADVRAARQPEWWEDDYKDVVPPSCTRLLSLEEAAQTIRGYAPQTVPDLLQTEDYARAALQAQDQVLDAEAVERRVELNVQRQQRFLSGEGRRGLLEEKGDFKPQVLYLILDETVLRRAVGGRQVMRAQLQHLIDLAEGAWEQKAAKASIRLRVLPHNAGASLGTGEPFYLFRFRLYDLPDVVVRFNLEGGEYLEKPKITSAYLEHLDRTNSRSTDFRDTPDVLRVIQRELWDG</sequence>
<dbReference type="PATRIC" id="fig|1240678.4.peg.5291"/>
<dbReference type="SUPFAM" id="SSF47413">
    <property type="entry name" value="lambda repressor-like DNA-binding domains"/>
    <property type="match status" value="1"/>
</dbReference>
<keyword evidence="3" id="KW-1185">Reference proteome</keyword>